<evidence type="ECO:0000256" key="16">
    <source>
        <dbReference type="ARBA" id="ARBA00047632"/>
    </source>
</evidence>
<dbReference type="Gene3D" id="3.90.190.20">
    <property type="entry name" value="Mur ligase, C-terminal domain"/>
    <property type="match status" value="1"/>
</dbReference>
<dbReference type="NCBIfam" id="TIGR01087">
    <property type="entry name" value="murD"/>
    <property type="match status" value="1"/>
</dbReference>
<evidence type="ECO:0000256" key="12">
    <source>
        <dbReference type="ARBA" id="ARBA00022984"/>
    </source>
</evidence>
<dbReference type="PANTHER" id="PTHR43692">
    <property type="entry name" value="UDP-N-ACETYLMURAMOYLALANINE--D-GLUTAMATE LIGASE"/>
    <property type="match status" value="1"/>
</dbReference>
<keyword evidence="11 17" id="KW-0133">Cell shape</keyword>
<dbReference type="AlphaFoldDB" id="A0A3A9KBD4"/>
<dbReference type="GO" id="GO:0005737">
    <property type="term" value="C:cytoplasm"/>
    <property type="evidence" value="ECO:0007669"/>
    <property type="project" value="UniProtKB-SubCell"/>
</dbReference>
<evidence type="ECO:0000256" key="9">
    <source>
        <dbReference type="ARBA" id="ARBA00022741"/>
    </source>
</evidence>
<evidence type="ECO:0000256" key="8">
    <source>
        <dbReference type="ARBA" id="ARBA00022598"/>
    </source>
</evidence>
<gene>
    <name evidence="17" type="primary">murD</name>
    <name evidence="21" type="ORF">CR203_02390</name>
</gene>
<sequence length="457" mass="50165">MKMIKKFEEKNVLVIGLAKSGTEAARLLHKLGAKVTVNDQKPYEENTQAQELEKLGVSVVCGSHPENLINKTVDYVVKNPGIRYDHPLVVKAIDMKLPVYTEVELAYLISEAEMIGITGSNGKTTTTTYIGEMLYGGEKEPLLAGNIGEVSCGVAQQATAQHEMVVELSSFQLMGIETFTPRIAVFLNLVEAHIDYHGSMDEYMNAKKNIFLNQSDSDYLIYNADDPLVSDIVQEAKAELIPFSTKVTIQNGASIEDGWIKVFNHRLMEAKELSLPGEHNLSNALAAATAAILAGGKVDQVKHVLRTFAGVKHRLEYVGEAVGRSFYNNSKATNVPATVTALRAFKQPIVLIAGGLDRGLSFDGLIPLLSEHVSKIVSYGETKEAIAEAARKANVPFIKTVSSLEEATRLAFEKSVSGEVILLSPACASWDQFRTFEQRGDEFTRVVKRIFNENLQE</sequence>
<evidence type="ECO:0000256" key="10">
    <source>
        <dbReference type="ARBA" id="ARBA00022840"/>
    </source>
</evidence>
<keyword evidence="10 17" id="KW-0067">ATP-binding</keyword>
<keyword evidence="12 17" id="KW-0573">Peptidoglycan synthesis</keyword>
<comment type="caution">
    <text evidence="21">The sequence shown here is derived from an EMBL/GenBank/DDBJ whole genome shotgun (WGS) entry which is preliminary data.</text>
</comment>
<evidence type="ECO:0000256" key="18">
    <source>
        <dbReference type="RuleBase" id="RU003664"/>
    </source>
</evidence>
<dbReference type="GO" id="GO:0005524">
    <property type="term" value="F:ATP binding"/>
    <property type="evidence" value="ECO:0007669"/>
    <property type="project" value="UniProtKB-UniRule"/>
</dbReference>
<dbReference type="Gene3D" id="3.40.1190.10">
    <property type="entry name" value="Mur-like, catalytic domain"/>
    <property type="match status" value="1"/>
</dbReference>
<proteinExistence type="inferred from homology"/>
<evidence type="ECO:0000259" key="19">
    <source>
        <dbReference type="Pfam" id="PF02875"/>
    </source>
</evidence>
<keyword evidence="8 17" id="KW-0436">Ligase</keyword>
<keyword evidence="17 18" id="KW-0131">Cell cycle</keyword>
<keyword evidence="13 17" id="KW-0961">Cell wall biogenesis/degradation</keyword>
<dbReference type="Gene3D" id="3.40.50.720">
    <property type="entry name" value="NAD(P)-binding Rossmann-like Domain"/>
    <property type="match status" value="1"/>
</dbReference>
<accession>A0A3A9KBD4</accession>
<dbReference type="GO" id="GO:0009252">
    <property type="term" value="P:peptidoglycan biosynthetic process"/>
    <property type="evidence" value="ECO:0007669"/>
    <property type="project" value="UniProtKB-UniRule"/>
</dbReference>
<evidence type="ECO:0000256" key="13">
    <source>
        <dbReference type="ARBA" id="ARBA00023316"/>
    </source>
</evidence>
<dbReference type="Pfam" id="PF02875">
    <property type="entry name" value="Mur_ligase_C"/>
    <property type="match status" value="1"/>
</dbReference>
<name>A0A3A9KBD4_9BACI</name>
<comment type="catalytic activity">
    <reaction evidence="16 17 18">
        <text>UDP-N-acetyl-alpha-D-muramoyl-L-alanine + D-glutamate + ATP = UDP-N-acetyl-alpha-D-muramoyl-L-alanyl-D-glutamate + ADP + phosphate + H(+)</text>
        <dbReference type="Rhea" id="RHEA:16429"/>
        <dbReference type="ChEBI" id="CHEBI:15378"/>
        <dbReference type="ChEBI" id="CHEBI:29986"/>
        <dbReference type="ChEBI" id="CHEBI:30616"/>
        <dbReference type="ChEBI" id="CHEBI:43474"/>
        <dbReference type="ChEBI" id="CHEBI:83898"/>
        <dbReference type="ChEBI" id="CHEBI:83900"/>
        <dbReference type="ChEBI" id="CHEBI:456216"/>
        <dbReference type="EC" id="6.3.2.9"/>
    </reaction>
</comment>
<feature type="binding site" evidence="17">
    <location>
        <begin position="119"/>
        <end position="125"/>
    </location>
    <ligand>
        <name>ATP</name>
        <dbReference type="ChEBI" id="CHEBI:30616"/>
    </ligand>
</feature>
<dbReference type="HAMAP" id="MF_00639">
    <property type="entry name" value="MurD"/>
    <property type="match status" value="1"/>
</dbReference>
<dbReference type="Pfam" id="PF21799">
    <property type="entry name" value="MurD-like_N"/>
    <property type="match status" value="1"/>
</dbReference>
<evidence type="ECO:0000256" key="2">
    <source>
        <dbReference type="ARBA" id="ARBA00004496"/>
    </source>
</evidence>
<dbReference type="PANTHER" id="PTHR43692:SF1">
    <property type="entry name" value="UDP-N-ACETYLMURAMOYLALANINE--D-GLUTAMATE LIGASE"/>
    <property type="match status" value="1"/>
</dbReference>
<dbReference type="OrthoDB" id="9809796at2"/>
<dbReference type="GO" id="GO:0051301">
    <property type="term" value="P:cell division"/>
    <property type="evidence" value="ECO:0007669"/>
    <property type="project" value="UniProtKB-KW"/>
</dbReference>
<dbReference type="InterPro" id="IPR004101">
    <property type="entry name" value="Mur_ligase_C"/>
</dbReference>
<dbReference type="Proteomes" id="UP000281498">
    <property type="component" value="Unassembled WGS sequence"/>
</dbReference>
<keyword evidence="7 17" id="KW-0963">Cytoplasm</keyword>
<dbReference type="SUPFAM" id="SSF53623">
    <property type="entry name" value="MurD-like peptide ligases, catalytic domain"/>
    <property type="match status" value="1"/>
</dbReference>
<evidence type="ECO:0000256" key="5">
    <source>
        <dbReference type="ARBA" id="ARBA00012212"/>
    </source>
</evidence>
<evidence type="ECO:0000259" key="20">
    <source>
        <dbReference type="Pfam" id="PF08245"/>
    </source>
</evidence>
<dbReference type="SUPFAM" id="SSF51984">
    <property type="entry name" value="MurCD N-terminal domain"/>
    <property type="match status" value="1"/>
</dbReference>
<evidence type="ECO:0000256" key="6">
    <source>
        <dbReference type="ARBA" id="ARBA00015655"/>
    </source>
</evidence>
<evidence type="ECO:0000313" key="22">
    <source>
        <dbReference type="Proteomes" id="UP000281498"/>
    </source>
</evidence>
<protein>
    <recommendedName>
        <fullName evidence="6 17">UDP-N-acetylmuramoylalanine--D-glutamate ligase</fullName>
        <ecNumber evidence="5 17">6.3.2.9</ecNumber>
    </recommendedName>
    <alternativeName>
        <fullName evidence="15 17">D-glutamic acid-adding enzyme</fullName>
    </alternativeName>
    <alternativeName>
        <fullName evidence="14 17">UDP-N-acetylmuramoyl-L-alanyl-D-glutamate synthetase</fullName>
    </alternativeName>
</protein>
<feature type="domain" description="Mur ligase central" evidence="20">
    <location>
        <begin position="117"/>
        <end position="291"/>
    </location>
</feature>
<keyword evidence="17 18" id="KW-0132">Cell division</keyword>
<dbReference type="InterPro" id="IPR013221">
    <property type="entry name" value="Mur_ligase_cen"/>
</dbReference>
<dbReference type="Pfam" id="PF08245">
    <property type="entry name" value="Mur_ligase_M"/>
    <property type="match status" value="1"/>
</dbReference>
<evidence type="ECO:0000313" key="21">
    <source>
        <dbReference type="EMBL" id="RKL68908.1"/>
    </source>
</evidence>
<comment type="function">
    <text evidence="1 17 18">Cell wall formation. Catalyzes the addition of glutamate to the nucleotide precursor UDP-N-acetylmuramoyl-L-alanine (UMA).</text>
</comment>
<evidence type="ECO:0000256" key="14">
    <source>
        <dbReference type="ARBA" id="ARBA00030398"/>
    </source>
</evidence>
<evidence type="ECO:0000256" key="7">
    <source>
        <dbReference type="ARBA" id="ARBA00022490"/>
    </source>
</evidence>
<evidence type="ECO:0000256" key="15">
    <source>
        <dbReference type="ARBA" id="ARBA00032324"/>
    </source>
</evidence>
<dbReference type="InterPro" id="IPR005762">
    <property type="entry name" value="MurD"/>
</dbReference>
<dbReference type="InterPro" id="IPR036615">
    <property type="entry name" value="Mur_ligase_C_dom_sf"/>
</dbReference>
<evidence type="ECO:0000256" key="4">
    <source>
        <dbReference type="ARBA" id="ARBA00010416"/>
    </source>
</evidence>
<evidence type="ECO:0000256" key="1">
    <source>
        <dbReference type="ARBA" id="ARBA00002734"/>
    </source>
</evidence>
<dbReference type="SUPFAM" id="SSF53244">
    <property type="entry name" value="MurD-like peptide ligases, peptide-binding domain"/>
    <property type="match status" value="1"/>
</dbReference>
<dbReference type="GO" id="GO:0071555">
    <property type="term" value="P:cell wall organization"/>
    <property type="evidence" value="ECO:0007669"/>
    <property type="project" value="UniProtKB-KW"/>
</dbReference>
<dbReference type="InterPro" id="IPR036565">
    <property type="entry name" value="Mur-like_cat_sf"/>
</dbReference>
<evidence type="ECO:0000256" key="3">
    <source>
        <dbReference type="ARBA" id="ARBA00004752"/>
    </source>
</evidence>
<dbReference type="GO" id="GO:0008764">
    <property type="term" value="F:UDP-N-acetylmuramoylalanine-D-glutamate ligase activity"/>
    <property type="evidence" value="ECO:0007669"/>
    <property type="project" value="UniProtKB-UniRule"/>
</dbReference>
<evidence type="ECO:0000256" key="17">
    <source>
        <dbReference type="HAMAP-Rule" id="MF_00639"/>
    </source>
</evidence>
<dbReference type="UniPathway" id="UPA00219"/>
<feature type="domain" description="Mur ligase C-terminal" evidence="19">
    <location>
        <begin position="313"/>
        <end position="427"/>
    </location>
</feature>
<reference evidence="21 22" key="1">
    <citation type="submission" date="2017-10" db="EMBL/GenBank/DDBJ databases">
        <title>Bacillus sp. nov., a halophilic bacterium isolated from a Keqin Lake.</title>
        <authorList>
            <person name="Wang H."/>
        </authorList>
    </citation>
    <scope>NUCLEOTIDE SEQUENCE [LARGE SCALE GENOMIC DNA]</scope>
    <source>
        <strain evidence="21 22">KCTC 13187</strain>
    </source>
</reference>
<keyword evidence="9 17" id="KW-0547">Nucleotide-binding</keyword>
<comment type="subcellular location">
    <subcellularLocation>
        <location evidence="2 17 18">Cytoplasm</location>
    </subcellularLocation>
</comment>
<dbReference type="EC" id="6.3.2.9" evidence="5 17"/>
<comment type="pathway">
    <text evidence="3 17 18">Cell wall biogenesis; peptidoglycan biosynthesis.</text>
</comment>
<dbReference type="RefSeq" id="WP_110936453.1">
    <property type="nucleotide sequence ID" value="NZ_KZ614146.1"/>
</dbReference>
<dbReference type="EMBL" id="PDOE01000001">
    <property type="protein sequence ID" value="RKL68908.1"/>
    <property type="molecule type" value="Genomic_DNA"/>
</dbReference>
<dbReference type="GO" id="GO:0008360">
    <property type="term" value="P:regulation of cell shape"/>
    <property type="evidence" value="ECO:0007669"/>
    <property type="project" value="UniProtKB-KW"/>
</dbReference>
<keyword evidence="22" id="KW-1185">Reference proteome</keyword>
<organism evidence="21 22">
    <name type="scientific">Salipaludibacillus neizhouensis</name>
    <dbReference type="NCBI Taxonomy" id="885475"/>
    <lineage>
        <taxon>Bacteria</taxon>
        <taxon>Bacillati</taxon>
        <taxon>Bacillota</taxon>
        <taxon>Bacilli</taxon>
        <taxon>Bacillales</taxon>
        <taxon>Bacillaceae</taxon>
    </lineage>
</organism>
<evidence type="ECO:0000256" key="11">
    <source>
        <dbReference type="ARBA" id="ARBA00022960"/>
    </source>
</evidence>
<comment type="similarity">
    <text evidence="4 17">Belongs to the MurCDEF family.</text>
</comment>